<reference evidence="2" key="1">
    <citation type="submission" date="2018-05" db="EMBL/GenBank/DDBJ databases">
        <authorList>
            <person name="Lanie J.A."/>
            <person name="Ng W.-L."/>
            <person name="Kazmierczak K.M."/>
            <person name="Andrzejewski T.M."/>
            <person name="Davidsen T.M."/>
            <person name="Wayne K.J."/>
            <person name="Tettelin H."/>
            <person name="Glass J.I."/>
            <person name="Rusch D."/>
            <person name="Podicherti R."/>
            <person name="Tsui H.-C.T."/>
            <person name="Winkler M.E."/>
        </authorList>
    </citation>
    <scope>NUCLEOTIDE SEQUENCE</scope>
</reference>
<evidence type="ECO:0000313" key="2">
    <source>
        <dbReference type="EMBL" id="SVB47005.1"/>
    </source>
</evidence>
<gene>
    <name evidence="2" type="ORF">METZ01_LOCUS199859</name>
</gene>
<dbReference type="Gene3D" id="3.40.50.720">
    <property type="entry name" value="NAD(P)-binding Rossmann-like Domain"/>
    <property type="match status" value="1"/>
</dbReference>
<dbReference type="PANTHER" id="PTHR15020:SF50">
    <property type="entry name" value="UPF0659 PROTEIN YMR090W"/>
    <property type="match status" value="1"/>
</dbReference>
<dbReference type="Pfam" id="PF13460">
    <property type="entry name" value="NAD_binding_10"/>
    <property type="match status" value="1"/>
</dbReference>
<name>A0A382E943_9ZZZZ</name>
<accession>A0A382E943</accession>
<feature type="domain" description="NAD(P)-binding" evidence="1">
    <location>
        <begin position="41"/>
        <end position="225"/>
    </location>
</feature>
<sequence>MTVLKSIIATLFLSTILLMMPSFNSVTADITDEDELILVVGASGRTGSYVIKYLKQQGRNFVPMTSNKDRATKKFSEKYNWVEADVKKPESLDSIMVGVTKIISGLGTNEYEGPNSPEYIDYGGTKNLINAAEKAGTVNQFIQISSSGVTHKDHPLNRFGNILVWKLKAEDYIRSSSIAHTIIRPGGLTNNEAGVKGVKMLQGDSVAGMTSRGNVAAICIEALSNQDAINKTFEVFDDDLNHADWHDDFSMLLADEK</sequence>
<dbReference type="AlphaFoldDB" id="A0A382E943"/>
<dbReference type="EMBL" id="UINC01043242">
    <property type="protein sequence ID" value="SVB47005.1"/>
    <property type="molecule type" value="Genomic_DNA"/>
</dbReference>
<protein>
    <recommendedName>
        <fullName evidence="1">NAD(P)-binding domain-containing protein</fullName>
    </recommendedName>
</protein>
<evidence type="ECO:0000259" key="1">
    <source>
        <dbReference type="Pfam" id="PF13460"/>
    </source>
</evidence>
<dbReference type="PANTHER" id="PTHR15020">
    <property type="entry name" value="FLAVIN REDUCTASE-RELATED"/>
    <property type="match status" value="1"/>
</dbReference>
<organism evidence="2">
    <name type="scientific">marine metagenome</name>
    <dbReference type="NCBI Taxonomy" id="408172"/>
    <lineage>
        <taxon>unclassified sequences</taxon>
        <taxon>metagenomes</taxon>
        <taxon>ecological metagenomes</taxon>
    </lineage>
</organism>
<dbReference type="InterPro" id="IPR036291">
    <property type="entry name" value="NAD(P)-bd_dom_sf"/>
</dbReference>
<dbReference type="InterPro" id="IPR016040">
    <property type="entry name" value="NAD(P)-bd_dom"/>
</dbReference>
<proteinExistence type="predicted"/>
<dbReference type="SUPFAM" id="SSF51735">
    <property type="entry name" value="NAD(P)-binding Rossmann-fold domains"/>
    <property type="match status" value="1"/>
</dbReference>
<dbReference type="CDD" id="cd05243">
    <property type="entry name" value="SDR_a5"/>
    <property type="match status" value="1"/>
</dbReference>